<dbReference type="GO" id="GO:0006508">
    <property type="term" value="P:proteolysis"/>
    <property type="evidence" value="ECO:0007669"/>
    <property type="project" value="UniProtKB-KW"/>
</dbReference>
<dbReference type="InterPro" id="IPR000668">
    <property type="entry name" value="Peptidase_C1A_C"/>
</dbReference>
<dbReference type="OrthoDB" id="190265at2759"/>
<dbReference type="HOGENOM" id="CLU_012184_1_2_1"/>
<evidence type="ECO:0000256" key="1">
    <source>
        <dbReference type="ARBA" id="ARBA00008455"/>
    </source>
</evidence>
<feature type="domain" description="Peptidase C1A papain C-terminal" evidence="5">
    <location>
        <begin position="121"/>
        <end position="345"/>
    </location>
</feature>
<dbReference type="PROSITE" id="PS00139">
    <property type="entry name" value="THIOL_PROTEASE_CYS"/>
    <property type="match status" value="1"/>
</dbReference>
<dbReference type="GeneID" id="7831570"/>
<dbReference type="InterPro" id="IPR000169">
    <property type="entry name" value="Pept_cys_AS"/>
</dbReference>
<evidence type="ECO:0000256" key="4">
    <source>
        <dbReference type="SAM" id="SignalP"/>
    </source>
</evidence>
<dbReference type="OMA" id="GMEKCDG"/>
<sequence length="376" mass="41558">MNKLIILAIVLGLTVSQTYNSNLKQYTFDQYIQDFNKGYQYGSSEYFMRKAIFEQKLAEIIAFNEQTNQSYKKGVNRFTDLTDSEFKQNSLGYSKNMSNVRAFRNLSVKNLEVTEQQLKELPVNVDWRQKGVVTPVKDQGHCGSCWAFASTATIESYAAINSGQLKTLSTQQLVSCVPNPYQCGGTGGCNGAISELAFNYVQLYGLTSEFKYPYQSYVSGVTGNCTFDSTQQTPEVALDGYVKLQANDYDALLYALANIGPLAVAVDASQWRNYQSGVFNGCSYTDNIDVNHVVVLVGYGTDPELGDYWLIRNSWGTKFGENGYIRLARESKVTCGTDYTPLDGQACAGQNVPTKVCGQCGVAYDAAYPTNVRVIG</sequence>
<dbReference type="PANTHER" id="PTHR12411">
    <property type="entry name" value="CYSTEINE PROTEASE FAMILY C1-RELATED"/>
    <property type="match status" value="1"/>
</dbReference>
<evidence type="ECO:0000259" key="6">
    <source>
        <dbReference type="SMART" id="SM00848"/>
    </source>
</evidence>
<dbReference type="FunFam" id="3.90.70.10:FF:000332">
    <property type="entry name" value="Cathepsin L1"/>
    <property type="match status" value="1"/>
</dbReference>
<dbReference type="RefSeq" id="XP_001022365.1">
    <property type="nucleotide sequence ID" value="XM_001022365.3"/>
</dbReference>
<dbReference type="Pfam" id="PF00112">
    <property type="entry name" value="Peptidase_C1"/>
    <property type="match status" value="1"/>
</dbReference>
<feature type="signal peptide" evidence="4">
    <location>
        <begin position="1"/>
        <end position="16"/>
    </location>
</feature>
<proteinExistence type="inferred from homology"/>
<keyword evidence="3" id="KW-1015">Disulfide bond</keyword>
<dbReference type="InterPro" id="IPR039417">
    <property type="entry name" value="Peptidase_C1A_papain-like"/>
</dbReference>
<comment type="similarity">
    <text evidence="1">Belongs to the peptidase C1 family.</text>
</comment>
<evidence type="ECO:0000313" key="8">
    <source>
        <dbReference type="Proteomes" id="UP000009168"/>
    </source>
</evidence>
<evidence type="ECO:0000256" key="3">
    <source>
        <dbReference type="ARBA" id="ARBA00023157"/>
    </source>
</evidence>
<dbReference type="eggNOG" id="KOG1543">
    <property type="taxonomic scope" value="Eukaryota"/>
</dbReference>
<evidence type="ECO:0000259" key="5">
    <source>
        <dbReference type="SMART" id="SM00645"/>
    </source>
</evidence>
<dbReference type="PROSITE" id="PS00640">
    <property type="entry name" value="THIOL_PROTEASE_ASN"/>
    <property type="match status" value="1"/>
</dbReference>
<dbReference type="InterPro" id="IPR025661">
    <property type="entry name" value="Pept_asp_AS"/>
</dbReference>
<evidence type="ECO:0000313" key="7">
    <source>
        <dbReference type="EMBL" id="EAS02120.1"/>
    </source>
</evidence>
<dbReference type="InterPro" id="IPR013128">
    <property type="entry name" value="Peptidase_C1A"/>
</dbReference>
<dbReference type="InterPro" id="IPR013201">
    <property type="entry name" value="Prot_inhib_I29"/>
</dbReference>
<dbReference type="EMBL" id="GG662547">
    <property type="protein sequence ID" value="EAS02120.1"/>
    <property type="molecule type" value="Genomic_DNA"/>
</dbReference>
<feature type="domain" description="Cathepsin propeptide inhibitor" evidence="6">
    <location>
        <begin position="28"/>
        <end position="86"/>
    </location>
</feature>
<keyword evidence="4" id="KW-0732">Signal</keyword>
<keyword evidence="2" id="KW-0865">Zymogen</keyword>
<dbReference type="InterPro" id="IPR038765">
    <property type="entry name" value="Papain-like_cys_pep_sf"/>
</dbReference>
<evidence type="ECO:0000256" key="2">
    <source>
        <dbReference type="ARBA" id="ARBA00023145"/>
    </source>
</evidence>
<keyword evidence="8" id="KW-1185">Reference proteome</keyword>
<reference evidence="8" key="1">
    <citation type="journal article" date="2006" name="PLoS Biol.">
        <title>Macronuclear genome sequence of the ciliate Tetrahymena thermophila, a model eukaryote.</title>
        <authorList>
            <person name="Eisen J.A."/>
            <person name="Coyne R.S."/>
            <person name="Wu M."/>
            <person name="Wu D."/>
            <person name="Thiagarajan M."/>
            <person name="Wortman J.R."/>
            <person name="Badger J.H."/>
            <person name="Ren Q."/>
            <person name="Amedeo P."/>
            <person name="Jones K.M."/>
            <person name="Tallon L.J."/>
            <person name="Delcher A.L."/>
            <person name="Salzberg S.L."/>
            <person name="Silva J.C."/>
            <person name="Haas B.J."/>
            <person name="Majoros W.H."/>
            <person name="Farzad M."/>
            <person name="Carlton J.M."/>
            <person name="Smith R.K. Jr."/>
            <person name="Garg J."/>
            <person name="Pearlman R.E."/>
            <person name="Karrer K.M."/>
            <person name="Sun L."/>
            <person name="Manning G."/>
            <person name="Elde N.C."/>
            <person name="Turkewitz A.P."/>
            <person name="Asai D.J."/>
            <person name="Wilkes D.E."/>
            <person name="Wang Y."/>
            <person name="Cai H."/>
            <person name="Collins K."/>
            <person name="Stewart B.A."/>
            <person name="Lee S.R."/>
            <person name="Wilamowska K."/>
            <person name="Weinberg Z."/>
            <person name="Ruzzo W.L."/>
            <person name="Wloga D."/>
            <person name="Gaertig J."/>
            <person name="Frankel J."/>
            <person name="Tsao C.-C."/>
            <person name="Gorovsky M.A."/>
            <person name="Keeling P.J."/>
            <person name="Waller R.F."/>
            <person name="Patron N.J."/>
            <person name="Cherry J.M."/>
            <person name="Stover N.A."/>
            <person name="Krieger C.J."/>
            <person name="del Toro C."/>
            <person name="Ryder H.F."/>
            <person name="Williamson S.C."/>
            <person name="Barbeau R.A."/>
            <person name="Hamilton E.P."/>
            <person name="Orias E."/>
        </authorList>
    </citation>
    <scope>NUCLEOTIDE SEQUENCE [LARGE SCALE GENOMIC DNA]</scope>
    <source>
        <strain evidence="8">SB210</strain>
    </source>
</reference>
<gene>
    <name evidence="7" type="ORF">TTHERM_00558010</name>
</gene>
<dbReference type="KEGG" id="tet:TTHERM_00558010"/>
<dbReference type="PRINTS" id="PR00705">
    <property type="entry name" value="PAPAIN"/>
</dbReference>
<dbReference type="SUPFAM" id="SSF54001">
    <property type="entry name" value="Cysteine proteinases"/>
    <property type="match status" value="1"/>
</dbReference>
<dbReference type="SMART" id="SM00848">
    <property type="entry name" value="Inhibitor_I29"/>
    <property type="match status" value="1"/>
</dbReference>
<organism evidence="7 8">
    <name type="scientific">Tetrahymena thermophila (strain SB210)</name>
    <dbReference type="NCBI Taxonomy" id="312017"/>
    <lineage>
        <taxon>Eukaryota</taxon>
        <taxon>Sar</taxon>
        <taxon>Alveolata</taxon>
        <taxon>Ciliophora</taxon>
        <taxon>Intramacronucleata</taxon>
        <taxon>Oligohymenophorea</taxon>
        <taxon>Hymenostomatida</taxon>
        <taxon>Tetrahymenina</taxon>
        <taxon>Tetrahymenidae</taxon>
        <taxon>Tetrahymena</taxon>
    </lineage>
</organism>
<dbReference type="AlphaFoldDB" id="I7MLH7"/>
<dbReference type="CDD" id="cd02248">
    <property type="entry name" value="Peptidase_C1A"/>
    <property type="match status" value="1"/>
</dbReference>
<dbReference type="GO" id="GO:0008234">
    <property type="term" value="F:cysteine-type peptidase activity"/>
    <property type="evidence" value="ECO:0007669"/>
    <property type="project" value="InterPro"/>
</dbReference>
<dbReference type="InParanoid" id="I7MLH7"/>
<dbReference type="Gene3D" id="3.90.70.10">
    <property type="entry name" value="Cysteine proteinases"/>
    <property type="match status" value="1"/>
</dbReference>
<protein>
    <submittedName>
        <fullName evidence="7">Papain family cysteine protease</fullName>
    </submittedName>
</protein>
<keyword evidence="7" id="KW-0645">Protease</keyword>
<accession>I7MLH7</accession>
<dbReference type="SMART" id="SM00645">
    <property type="entry name" value="Pept_C1"/>
    <property type="match status" value="1"/>
</dbReference>
<keyword evidence="7" id="KW-0378">Hydrolase</keyword>
<dbReference type="Pfam" id="PF08246">
    <property type="entry name" value="Inhibitor_I29"/>
    <property type="match status" value="1"/>
</dbReference>
<feature type="chain" id="PRO_5018545390" evidence="4">
    <location>
        <begin position="17"/>
        <end position="376"/>
    </location>
</feature>
<name>I7MLH7_TETTS</name>
<dbReference type="Proteomes" id="UP000009168">
    <property type="component" value="Unassembled WGS sequence"/>
</dbReference>